<comment type="similarity">
    <text evidence="1">Belongs to the RecJ family.</text>
</comment>
<evidence type="ECO:0000256" key="4">
    <source>
        <dbReference type="ARBA" id="ARBA00022801"/>
    </source>
</evidence>
<keyword evidence="3" id="KW-0540">Nuclease</keyword>
<dbReference type="Pfam" id="PF17768">
    <property type="entry name" value="RecJ_OB"/>
    <property type="match status" value="1"/>
</dbReference>
<keyword evidence="4" id="KW-0378">Hydrolase</keyword>
<protein>
    <recommendedName>
        <fullName evidence="2">Single-stranded-DNA-specific exonuclease RecJ</fullName>
    </recommendedName>
</protein>
<evidence type="ECO:0000313" key="10">
    <source>
        <dbReference type="EMBL" id="KRM22484.1"/>
    </source>
</evidence>
<dbReference type="Pfam" id="PF01368">
    <property type="entry name" value="DHH"/>
    <property type="match status" value="1"/>
</dbReference>
<keyword evidence="5 10" id="KW-0269">Exonuclease</keyword>
<evidence type="ECO:0000259" key="7">
    <source>
        <dbReference type="Pfam" id="PF02272"/>
    </source>
</evidence>
<reference evidence="10 11" key="1">
    <citation type="journal article" date="2015" name="Genome Announc.">
        <title>Expanding the biotechnology potential of lactobacilli through comparative genomics of 213 strains and associated genera.</title>
        <authorList>
            <person name="Sun Z."/>
            <person name="Harris H.M."/>
            <person name="McCann A."/>
            <person name="Guo C."/>
            <person name="Argimon S."/>
            <person name="Zhang W."/>
            <person name="Yang X."/>
            <person name="Jeffery I.B."/>
            <person name="Cooney J.C."/>
            <person name="Kagawa T.F."/>
            <person name="Liu W."/>
            <person name="Song Y."/>
            <person name="Salvetti E."/>
            <person name="Wrobel A."/>
            <person name="Rasinkangas P."/>
            <person name="Parkhill J."/>
            <person name="Rea M.C."/>
            <person name="O'Sullivan O."/>
            <person name="Ritari J."/>
            <person name="Douillard F.P."/>
            <person name="Paul Ross R."/>
            <person name="Yang R."/>
            <person name="Briner A.E."/>
            <person name="Felis G.E."/>
            <person name="de Vos W.M."/>
            <person name="Barrangou R."/>
            <person name="Klaenhammer T.R."/>
            <person name="Caufield P.W."/>
            <person name="Cui Y."/>
            <person name="Zhang H."/>
            <person name="O'Toole P.W."/>
        </authorList>
    </citation>
    <scope>NUCLEOTIDE SEQUENCE [LARGE SCALE GENOMIC DNA]</scope>
    <source>
        <strain evidence="10 11">DSM 20719</strain>
    </source>
</reference>
<evidence type="ECO:0000256" key="2">
    <source>
        <dbReference type="ARBA" id="ARBA00019841"/>
    </source>
</evidence>
<evidence type="ECO:0000256" key="3">
    <source>
        <dbReference type="ARBA" id="ARBA00022722"/>
    </source>
</evidence>
<dbReference type="GO" id="GO:0008409">
    <property type="term" value="F:5'-3' exonuclease activity"/>
    <property type="evidence" value="ECO:0007669"/>
    <property type="project" value="InterPro"/>
</dbReference>
<dbReference type="NCBIfam" id="TIGR00644">
    <property type="entry name" value="recJ"/>
    <property type="match status" value="1"/>
</dbReference>
<sequence>MEAQYKWQLKATPTDQDLQAIMAVESLPKAAAQLLWQRGIKTPAAINAFMHPNVGQLHDPYALHDMQTAVDRIQAAVMNGEKITIYGDYDADGITSTALMQETLESLGAEVAVYVPNRFRDGYGPNLDVYKQLVENGTQLIVTVDNGVSGVEPIAYAQEHGVDVVVTDHHELPSELPGATAIVHPRHPEGQYPFGDLCGVGVAFKVATALLEEVPYESLDLVAIGTVCDLVSLTDENRVLVSLGLQQLQNTSRPGLVALCHSAGIEQAELDATSIGFSIGPRLNAIGRLGDANLGVNLLTTFDEEQAVEQAQFIEQQNKKRQELVQAISTTALEMAQSLENQASSTLVLAHEGWHEGVLGIVASRIVEQTGKPTLVLTIDPATGQAKGSGRSVEAYHLFKALDEQRALLTHFGGHHMAVGLTLPTDQLGALQAAMNAYANEHQIDLTTKLTMAIDLQLGLSDVTPEVYQAVSQLAPYGTDNPEPLIEINVPTVANLKQIGADQKHLKFTAVDQDVQLAVLAFNRGALYDDLQTVEQLKLVGQLSENTWRGQTTLQLMLKDLQTSGRVLIDQRSNRLTQQSFVARGTYVFFDEKNLAQLHNYVPTGCQAILATDVDQQTALIVVDEPADLTEFETFYRQQQADKISFIFYSKHSAYLEGIPDKQQFAQCLIYLRQHAYIEKKRLDELAIYLKIKLPLLIFMLQVFFDLGFVKIDRGLISAVKQPEKHPLESAASYQQRLAKIEMEKQLVYSTFAEMKDWLVGLNQ</sequence>
<dbReference type="InterPro" id="IPR003156">
    <property type="entry name" value="DHHA1_dom"/>
</dbReference>
<feature type="domain" description="Single-stranded-DNA-specific exonuclease RecJ C-terminal" evidence="8">
    <location>
        <begin position="568"/>
        <end position="759"/>
    </location>
</feature>
<dbReference type="GO" id="GO:0003676">
    <property type="term" value="F:nucleic acid binding"/>
    <property type="evidence" value="ECO:0007669"/>
    <property type="project" value="InterPro"/>
</dbReference>
<feature type="domain" description="DDH" evidence="6">
    <location>
        <begin position="82"/>
        <end position="226"/>
    </location>
</feature>
<dbReference type="GO" id="GO:0006310">
    <property type="term" value="P:DNA recombination"/>
    <property type="evidence" value="ECO:0007669"/>
    <property type="project" value="InterPro"/>
</dbReference>
<accession>A0AA89I512</accession>
<dbReference type="RefSeq" id="WP_057908460.1">
    <property type="nucleotide sequence ID" value="NZ_AYZB01000035.1"/>
</dbReference>
<dbReference type="Pfam" id="PF02272">
    <property type="entry name" value="DHHA1"/>
    <property type="match status" value="1"/>
</dbReference>
<evidence type="ECO:0000313" key="11">
    <source>
        <dbReference type="Proteomes" id="UP000050823"/>
    </source>
</evidence>
<evidence type="ECO:0000259" key="6">
    <source>
        <dbReference type="Pfam" id="PF01368"/>
    </source>
</evidence>
<dbReference type="AlphaFoldDB" id="A0AA89I512"/>
<dbReference type="InterPro" id="IPR051673">
    <property type="entry name" value="SSDNA_exonuclease_RecJ"/>
</dbReference>
<dbReference type="Gene3D" id="3.90.1640.30">
    <property type="match status" value="1"/>
</dbReference>
<dbReference type="SUPFAM" id="SSF64182">
    <property type="entry name" value="DHH phosphoesterases"/>
    <property type="match status" value="1"/>
</dbReference>
<dbReference type="InterPro" id="IPR001667">
    <property type="entry name" value="DDH_dom"/>
</dbReference>
<dbReference type="InterPro" id="IPR041122">
    <property type="entry name" value="RecJ_OB"/>
</dbReference>
<organism evidence="10 11">
    <name type="scientific">Latilactobacillus graminis DSM 20719</name>
    <dbReference type="NCBI Taxonomy" id="1423752"/>
    <lineage>
        <taxon>Bacteria</taxon>
        <taxon>Bacillati</taxon>
        <taxon>Bacillota</taxon>
        <taxon>Bacilli</taxon>
        <taxon>Lactobacillales</taxon>
        <taxon>Lactobacillaceae</taxon>
        <taxon>Latilactobacillus</taxon>
    </lineage>
</organism>
<dbReference type="Gene3D" id="3.10.310.30">
    <property type="match status" value="1"/>
</dbReference>
<evidence type="ECO:0000256" key="5">
    <source>
        <dbReference type="ARBA" id="ARBA00022839"/>
    </source>
</evidence>
<dbReference type="EMBL" id="AYZB01000035">
    <property type="protein sequence ID" value="KRM22484.1"/>
    <property type="molecule type" value="Genomic_DNA"/>
</dbReference>
<dbReference type="PANTHER" id="PTHR30255">
    <property type="entry name" value="SINGLE-STRANDED-DNA-SPECIFIC EXONUCLEASE RECJ"/>
    <property type="match status" value="1"/>
</dbReference>
<dbReference type="GO" id="GO:0006281">
    <property type="term" value="P:DNA repair"/>
    <property type="evidence" value="ECO:0007669"/>
    <property type="project" value="InterPro"/>
</dbReference>
<comment type="caution">
    <text evidence="10">The sequence shown here is derived from an EMBL/GenBank/DDBJ whole genome shotgun (WGS) entry which is preliminary data.</text>
</comment>
<feature type="domain" description="RecJ OB" evidence="9">
    <location>
        <begin position="454"/>
        <end position="560"/>
    </location>
</feature>
<evidence type="ECO:0000259" key="8">
    <source>
        <dbReference type="Pfam" id="PF10141"/>
    </source>
</evidence>
<evidence type="ECO:0000256" key="1">
    <source>
        <dbReference type="ARBA" id="ARBA00005915"/>
    </source>
</evidence>
<evidence type="ECO:0000259" key="9">
    <source>
        <dbReference type="Pfam" id="PF17768"/>
    </source>
</evidence>
<dbReference type="InterPro" id="IPR004610">
    <property type="entry name" value="RecJ"/>
</dbReference>
<feature type="domain" description="DHHA1" evidence="7">
    <location>
        <begin position="347"/>
        <end position="440"/>
    </location>
</feature>
<name>A0AA89I512_9LACO</name>
<dbReference type="InterPro" id="IPR038763">
    <property type="entry name" value="DHH_sf"/>
</dbReference>
<dbReference type="PANTHER" id="PTHR30255:SF2">
    <property type="entry name" value="SINGLE-STRANDED-DNA-SPECIFIC EXONUCLEASE RECJ"/>
    <property type="match status" value="1"/>
</dbReference>
<dbReference type="Proteomes" id="UP000050823">
    <property type="component" value="Unassembled WGS sequence"/>
</dbReference>
<gene>
    <name evidence="10" type="ORF">FC90_GL001087</name>
</gene>
<dbReference type="Pfam" id="PF10141">
    <property type="entry name" value="ssDNA-exonuc_C"/>
    <property type="match status" value="1"/>
</dbReference>
<dbReference type="InterPro" id="IPR018779">
    <property type="entry name" value="RecJ_C"/>
</dbReference>
<proteinExistence type="inferred from homology"/>